<organism evidence="5 6">
    <name type="scientific">Amedibacillus dolichus CAG:375</name>
    <dbReference type="NCBI Taxonomy" id="1263076"/>
    <lineage>
        <taxon>Bacteria</taxon>
        <taxon>Bacillati</taxon>
        <taxon>Bacillota</taxon>
        <taxon>Erysipelotrichia</taxon>
        <taxon>Erysipelotrichales</taxon>
        <taxon>Erysipelotrichaceae</taxon>
        <taxon>Amedibacillus</taxon>
    </lineage>
</organism>
<dbReference type="SUPFAM" id="SSF64288">
    <property type="entry name" value="Chorismate lyase-like"/>
    <property type="match status" value="1"/>
</dbReference>
<dbReference type="PANTHER" id="PTHR44846:SF1">
    <property type="entry name" value="MANNOSYL-D-GLYCERATE TRANSPORT_METABOLISM SYSTEM REPRESSOR MNGR-RELATED"/>
    <property type="match status" value="1"/>
</dbReference>
<accession>R7G964</accession>
<evidence type="ECO:0000256" key="1">
    <source>
        <dbReference type="ARBA" id="ARBA00023015"/>
    </source>
</evidence>
<dbReference type="Pfam" id="PF00392">
    <property type="entry name" value="GntR"/>
    <property type="match status" value="1"/>
</dbReference>
<dbReference type="EMBL" id="CBIN010000233">
    <property type="protein sequence ID" value="CDE23298.1"/>
    <property type="molecule type" value="Genomic_DNA"/>
</dbReference>
<keyword evidence="1" id="KW-0805">Transcription regulation</keyword>
<dbReference type="Proteomes" id="UP000018093">
    <property type="component" value="Unassembled WGS sequence"/>
</dbReference>
<dbReference type="Gene3D" id="3.40.1410.10">
    <property type="entry name" value="Chorismate lyase-like"/>
    <property type="match status" value="1"/>
</dbReference>
<gene>
    <name evidence="5" type="ORF">BN631_01750</name>
</gene>
<keyword evidence="3" id="KW-0804">Transcription</keyword>
<dbReference type="SMART" id="SM00345">
    <property type="entry name" value="HTH_GNTR"/>
    <property type="match status" value="1"/>
</dbReference>
<sequence length="241" mass="27767">MKKNISNKNDIVRSYILDRIQQRVYTAGQIIESENKLCEILNVSRMTVRKALDSLVSDGIVYKEKGRGTFVSKQPKYSEFRCGAGGFTQEAKKRGMVPSTTDVTLNLIEANEKIAKNLNIPLHEKVWEITRVRCADGIPNIYVEEYFLYTHCPDLTIDIVHQSMYEYLEKKGILFAFVDQKLEAVSCNSEIAKKLHIKKGYPLIRMSLIAYMKNGIPFNCGIEYYRTDHYTLVQSIYNKDL</sequence>
<dbReference type="PROSITE" id="PS50949">
    <property type="entry name" value="HTH_GNTR"/>
    <property type="match status" value="1"/>
</dbReference>
<evidence type="ECO:0000256" key="2">
    <source>
        <dbReference type="ARBA" id="ARBA00023125"/>
    </source>
</evidence>
<proteinExistence type="predicted"/>
<dbReference type="SMART" id="SM00866">
    <property type="entry name" value="UTRA"/>
    <property type="match status" value="1"/>
</dbReference>
<dbReference type="CDD" id="cd07377">
    <property type="entry name" value="WHTH_GntR"/>
    <property type="match status" value="1"/>
</dbReference>
<dbReference type="Gene3D" id="1.10.10.10">
    <property type="entry name" value="Winged helix-like DNA-binding domain superfamily/Winged helix DNA-binding domain"/>
    <property type="match status" value="1"/>
</dbReference>
<dbReference type="PRINTS" id="PR00035">
    <property type="entry name" value="HTHGNTR"/>
</dbReference>
<dbReference type="InterPro" id="IPR036390">
    <property type="entry name" value="WH_DNA-bd_sf"/>
</dbReference>
<evidence type="ECO:0000256" key="3">
    <source>
        <dbReference type="ARBA" id="ARBA00023163"/>
    </source>
</evidence>
<dbReference type="InterPro" id="IPR000524">
    <property type="entry name" value="Tscrpt_reg_HTH_GntR"/>
</dbReference>
<comment type="caution">
    <text evidence="5">The sequence shown here is derived from an EMBL/GenBank/DDBJ whole genome shotgun (WGS) entry which is preliminary data.</text>
</comment>
<evidence type="ECO:0000259" key="4">
    <source>
        <dbReference type="PROSITE" id="PS50949"/>
    </source>
</evidence>
<dbReference type="GO" id="GO:0045892">
    <property type="term" value="P:negative regulation of DNA-templated transcription"/>
    <property type="evidence" value="ECO:0007669"/>
    <property type="project" value="TreeGrafter"/>
</dbReference>
<protein>
    <recommendedName>
        <fullName evidence="4">HTH gntR-type domain-containing protein</fullName>
    </recommendedName>
</protein>
<dbReference type="RefSeq" id="WP_022420941.1">
    <property type="nucleotide sequence ID" value="NZ_FR898606.1"/>
</dbReference>
<reference evidence="5" key="1">
    <citation type="submission" date="2012-11" db="EMBL/GenBank/DDBJ databases">
        <title>Dependencies among metagenomic species, viruses, plasmids and units of genetic variation.</title>
        <authorList>
            <person name="Nielsen H.B."/>
            <person name="Almeida M."/>
            <person name="Juncker A.S."/>
            <person name="Rasmussen S."/>
            <person name="Li J."/>
            <person name="Sunagawa S."/>
            <person name="Plichta D."/>
            <person name="Gautier L."/>
            <person name="Le Chatelier E."/>
            <person name="Peletier E."/>
            <person name="Bonde I."/>
            <person name="Nielsen T."/>
            <person name="Manichanh C."/>
            <person name="Arumugam M."/>
            <person name="Batto J."/>
            <person name="Santos M.B.Q.D."/>
            <person name="Blom N."/>
            <person name="Borruel N."/>
            <person name="Burgdorf K.S."/>
            <person name="Boumezbeur F."/>
            <person name="Casellas F."/>
            <person name="Dore J."/>
            <person name="Guarner F."/>
            <person name="Hansen T."/>
            <person name="Hildebrand F."/>
            <person name="Kaas R.S."/>
            <person name="Kennedy S."/>
            <person name="Kristiansen K."/>
            <person name="Kultima J.R."/>
            <person name="Leonard P."/>
            <person name="Levenez F."/>
            <person name="Lund O."/>
            <person name="Moumen B."/>
            <person name="Le Paslier D."/>
            <person name="Pons N."/>
            <person name="Pedersen O."/>
            <person name="Prifti E."/>
            <person name="Qin J."/>
            <person name="Raes J."/>
            <person name="Tap J."/>
            <person name="Tims S."/>
            <person name="Ussery D.W."/>
            <person name="Yamada T."/>
            <person name="MetaHit consortium"/>
            <person name="Renault P."/>
            <person name="Sicheritz-Ponten T."/>
            <person name="Bork P."/>
            <person name="Wang J."/>
            <person name="Brunak S."/>
            <person name="Ehrlich S.D."/>
        </authorList>
    </citation>
    <scope>NUCLEOTIDE SEQUENCE [LARGE SCALE GENOMIC DNA]</scope>
</reference>
<dbReference type="PANTHER" id="PTHR44846">
    <property type="entry name" value="MANNOSYL-D-GLYCERATE TRANSPORT/METABOLISM SYSTEM REPRESSOR MNGR-RELATED"/>
    <property type="match status" value="1"/>
</dbReference>
<evidence type="ECO:0000313" key="5">
    <source>
        <dbReference type="EMBL" id="CDE23298.1"/>
    </source>
</evidence>
<dbReference type="InterPro" id="IPR028978">
    <property type="entry name" value="Chorismate_lyase_/UTRA_dom_sf"/>
</dbReference>
<dbReference type="InterPro" id="IPR011663">
    <property type="entry name" value="UTRA"/>
</dbReference>
<dbReference type="AlphaFoldDB" id="R7G964"/>
<dbReference type="InterPro" id="IPR036388">
    <property type="entry name" value="WH-like_DNA-bd_sf"/>
</dbReference>
<keyword evidence="2" id="KW-0238">DNA-binding</keyword>
<feature type="domain" description="HTH gntR-type" evidence="4">
    <location>
        <begin position="6"/>
        <end position="74"/>
    </location>
</feature>
<name>R7G964_9FIRM</name>
<dbReference type="GO" id="GO:0003677">
    <property type="term" value="F:DNA binding"/>
    <property type="evidence" value="ECO:0007669"/>
    <property type="project" value="UniProtKB-KW"/>
</dbReference>
<evidence type="ECO:0000313" key="6">
    <source>
        <dbReference type="Proteomes" id="UP000018093"/>
    </source>
</evidence>
<dbReference type="GO" id="GO:0003700">
    <property type="term" value="F:DNA-binding transcription factor activity"/>
    <property type="evidence" value="ECO:0007669"/>
    <property type="project" value="InterPro"/>
</dbReference>
<dbReference type="InterPro" id="IPR050679">
    <property type="entry name" value="Bact_HTH_transcr_reg"/>
</dbReference>
<dbReference type="SUPFAM" id="SSF46785">
    <property type="entry name" value="Winged helix' DNA-binding domain"/>
    <property type="match status" value="1"/>
</dbReference>
<dbReference type="Pfam" id="PF07702">
    <property type="entry name" value="UTRA"/>
    <property type="match status" value="1"/>
</dbReference>